<evidence type="ECO:0000313" key="20">
    <source>
        <dbReference type="Ensembl" id="ENSXETP00000087933"/>
    </source>
</evidence>
<evidence type="ECO:0000256" key="11">
    <source>
        <dbReference type="ARBA" id="ARBA00022786"/>
    </source>
</evidence>
<dbReference type="PANTHER" id="PTHR13206:SF0">
    <property type="entry name" value="E3 UBIQUITIN-PROTEIN LIGASE FANCL"/>
    <property type="match status" value="1"/>
</dbReference>
<dbReference type="Ensembl" id="ENSXETT00000090048">
    <property type="protein sequence ID" value="ENSXETP00000087933"/>
    <property type="gene ID" value="ENSXETG00000020481"/>
</dbReference>
<protein>
    <recommendedName>
        <fullName evidence="16">E3 ubiquitin-protein ligase FANCL</fullName>
        <ecNumber evidence="5">2.3.2.27</ecNumber>
    </recommendedName>
    <alternativeName>
        <fullName evidence="17">RING-type E3 ubiquitin transferase FANCL</fullName>
    </alternativeName>
</protein>
<evidence type="ECO:0000256" key="1">
    <source>
        <dbReference type="ARBA" id="ARBA00000900"/>
    </source>
</evidence>
<keyword evidence="10 18" id="KW-0863">Zinc-finger</keyword>
<dbReference type="InterPro" id="IPR001841">
    <property type="entry name" value="Znf_RING"/>
</dbReference>
<evidence type="ECO:0000256" key="12">
    <source>
        <dbReference type="ARBA" id="ARBA00022833"/>
    </source>
</evidence>
<evidence type="ECO:0000256" key="15">
    <source>
        <dbReference type="ARBA" id="ARBA00023242"/>
    </source>
</evidence>
<dbReference type="InterPro" id="IPR043898">
    <property type="entry name" value="FANCL_d2"/>
</dbReference>
<dbReference type="EC" id="2.3.2.27" evidence="5"/>
<dbReference type="FunCoup" id="A0A6I8S3W6">
    <property type="interactions" value="3015"/>
</dbReference>
<dbReference type="InterPro" id="IPR019162">
    <property type="entry name" value="FancL_WD-rpt_cont_dom"/>
</dbReference>
<evidence type="ECO:0000256" key="13">
    <source>
        <dbReference type="ARBA" id="ARBA00022843"/>
    </source>
</evidence>
<evidence type="ECO:0000256" key="8">
    <source>
        <dbReference type="ARBA" id="ARBA00022723"/>
    </source>
</evidence>
<dbReference type="GO" id="GO:0005737">
    <property type="term" value="C:cytoplasm"/>
    <property type="evidence" value="ECO:0007669"/>
    <property type="project" value="UniProtKB-SubCell"/>
</dbReference>
<keyword evidence="13" id="KW-0832">Ubl conjugation</keyword>
<dbReference type="Bgee" id="ENSXETG00000020481">
    <property type="expression patterns" value="Expressed in ovary and 20 other cell types or tissues"/>
</dbReference>
<evidence type="ECO:0000256" key="7">
    <source>
        <dbReference type="ARBA" id="ARBA00022679"/>
    </source>
</evidence>
<dbReference type="AlphaFoldDB" id="A0A6I8S3W6"/>
<keyword evidence="8" id="KW-0479">Metal-binding</keyword>
<dbReference type="CDD" id="cd23832">
    <property type="entry name" value="DRWD-C_FANCL"/>
    <property type="match status" value="1"/>
</dbReference>
<evidence type="ECO:0000256" key="6">
    <source>
        <dbReference type="ARBA" id="ARBA00022490"/>
    </source>
</evidence>
<gene>
    <name evidence="20" type="primary">fancl</name>
</gene>
<dbReference type="InterPro" id="IPR044037">
    <property type="entry name" value="FANCL_d3"/>
</dbReference>
<dbReference type="SUPFAM" id="SSF57850">
    <property type="entry name" value="RING/U-box"/>
    <property type="match status" value="1"/>
</dbReference>
<dbReference type="GO" id="GO:0043240">
    <property type="term" value="C:Fanconi anaemia nuclear complex"/>
    <property type="evidence" value="ECO:0007669"/>
    <property type="project" value="InterPro"/>
</dbReference>
<keyword evidence="7" id="KW-0808">Transferase</keyword>
<dbReference type="InterPro" id="IPR026848">
    <property type="entry name" value="Fancl"/>
</dbReference>
<evidence type="ECO:0000256" key="9">
    <source>
        <dbReference type="ARBA" id="ARBA00022763"/>
    </source>
</evidence>
<keyword evidence="15" id="KW-0539">Nucleus</keyword>
<comment type="catalytic activity">
    <reaction evidence="1">
        <text>S-ubiquitinyl-[E2 ubiquitin-conjugating enzyme]-L-cysteine + [acceptor protein]-L-lysine = [E2 ubiquitin-conjugating enzyme]-L-cysteine + N(6)-ubiquitinyl-[acceptor protein]-L-lysine.</text>
        <dbReference type="EC" id="2.3.2.27"/>
    </reaction>
</comment>
<dbReference type="Gene3D" id="3.30.40.10">
    <property type="entry name" value="Zinc/RING finger domain, C3HC4 (zinc finger)"/>
    <property type="match status" value="1"/>
</dbReference>
<organism evidence="20">
    <name type="scientific">Xenopus tropicalis</name>
    <name type="common">Western clawed frog</name>
    <name type="synonym">Silurana tropicalis</name>
    <dbReference type="NCBI Taxonomy" id="8364"/>
    <lineage>
        <taxon>Eukaryota</taxon>
        <taxon>Metazoa</taxon>
        <taxon>Chordata</taxon>
        <taxon>Craniata</taxon>
        <taxon>Vertebrata</taxon>
        <taxon>Euteleostomi</taxon>
        <taxon>Amphibia</taxon>
        <taxon>Batrachia</taxon>
        <taxon>Anura</taxon>
        <taxon>Pipoidea</taxon>
        <taxon>Pipidae</taxon>
        <taxon>Xenopodinae</taxon>
        <taxon>Xenopus</taxon>
        <taxon>Silurana</taxon>
    </lineage>
</organism>
<reference evidence="20" key="1">
    <citation type="journal article" date="2010" name="Science">
        <title>The genome of the Western clawed frog Xenopus tropicalis.</title>
        <authorList>
            <person name="Hellsten U."/>
            <person name="Harland R.M."/>
            <person name="Gilchrist M.J."/>
            <person name="Hendrix D."/>
            <person name="Jurka J."/>
            <person name="Kapitonov V."/>
            <person name="Ovcharenko I."/>
            <person name="Putnam N.H."/>
            <person name="Shu S."/>
            <person name="Taher L."/>
            <person name="Blitz I.L."/>
            <person name="Blumberg B."/>
            <person name="Dichmann D.S."/>
            <person name="Dubchak I."/>
            <person name="Amaya E."/>
            <person name="Detter J.C."/>
            <person name="Fletcher R."/>
            <person name="Gerhard D.S."/>
            <person name="Goodstein D."/>
            <person name="Graves T."/>
            <person name="Grigoriev I.V."/>
            <person name="Grimwood J."/>
            <person name="Kawashima T."/>
            <person name="Lindquist E."/>
            <person name="Lucas S.M."/>
            <person name="Mead P.E."/>
            <person name="Mitros T."/>
            <person name="Ogino H."/>
            <person name="Ohta Y."/>
            <person name="Poliakov A.V."/>
            <person name="Pollet N."/>
            <person name="Robert J."/>
            <person name="Salamov A."/>
            <person name="Sater A.K."/>
            <person name="Schmutz J."/>
            <person name="Terry A."/>
            <person name="Vize P.D."/>
            <person name="Warren W.C."/>
            <person name="Wells D."/>
            <person name="Wills A."/>
            <person name="Wilson R.K."/>
            <person name="Zimmerman L.B."/>
            <person name="Zorn A.M."/>
            <person name="Grainger R."/>
            <person name="Grammer T."/>
            <person name="Khokha M.K."/>
            <person name="Richardson P.M."/>
            <person name="Rokhsar D.S."/>
        </authorList>
    </citation>
    <scope>NUCLEOTIDE SEQUENCE [LARGE SCALE GENOMIC DNA]</scope>
    <source>
        <strain evidence="20">Nigerian</strain>
    </source>
</reference>
<evidence type="ECO:0000256" key="2">
    <source>
        <dbReference type="ARBA" id="ARBA00004123"/>
    </source>
</evidence>
<keyword evidence="14" id="KW-0234">DNA repair</keyword>
<accession>A0A6I8S3W6</accession>
<evidence type="ECO:0000256" key="3">
    <source>
        <dbReference type="ARBA" id="ARBA00004496"/>
    </source>
</evidence>
<proteinExistence type="predicted"/>
<dbReference type="CDD" id="cd16490">
    <property type="entry name" value="RING-CH-C4HC3_FANCL"/>
    <property type="match status" value="1"/>
</dbReference>
<evidence type="ECO:0000256" key="14">
    <source>
        <dbReference type="ARBA" id="ARBA00023204"/>
    </source>
</evidence>
<dbReference type="PANTHER" id="PTHR13206">
    <property type="entry name" value="UBIQUITIN LIGASE PROTEIN PHF9 FANCONI ANEMIA GROUP L PROTEIN"/>
    <property type="match status" value="1"/>
</dbReference>
<name>A0A6I8S3W6_XENTR</name>
<evidence type="ECO:0000259" key="19">
    <source>
        <dbReference type="PROSITE" id="PS50089"/>
    </source>
</evidence>
<evidence type="ECO:0000256" key="10">
    <source>
        <dbReference type="ARBA" id="ARBA00022771"/>
    </source>
</evidence>
<dbReference type="GO" id="GO:0036297">
    <property type="term" value="P:interstrand cross-link repair"/>
    <property type="evidence" value="ECO:0007669"/>
    <property type="project" value="InterPro"/>
</dbReference>
<dbReference type="PROSITE" id="PS50089">
    <property type="entry name" value="ZF_RING_2"/>
    <property type="match status" value="1"/>
</dbReference>
<comment type="subcellular location">
    <subcellularLocation>
        <location evidence="3">Cytoplasm</location>
    </subcellularLocation>
    <subcellularLocation>
        <location evidence="2">Nucleus</location>
    </subcellularLocation>
</comment>
<comment type="pathway">
    <text evidence="4">Protein modification; protein ubiquitination.</text>
</comment>
<evidence type="ECO:0000256" key="5">
    <source>
        <dbReference type="ARBA" id="ARBA00012483"/>
    </source>
</evidence>
<dbReference type="GO" id="GO:0008270">
    <property type="term" value="F:zinc ion binding"/>
    <property type="evidence" value="ECO:0007669"/>
    <property type="project" value="UniProtKB-KW"/>
</dbReference>
<dbReference type="FunFam" id="3.30.40.10:FF:000221">
    <property type="entry name" value="E3 ubiquitin-protein ligase FANCL isoform X2"/>
    <property type="match status" value="1"/>
</dbReference>
<dbReference type="CDD" id="cd23786">
    <property type="entry name" value="ELF_FANCL"/>
    <property type="match status" value="1"/>
</dbReference>
<reference evidence="20" key="2">
    <citation type="submission" date="2020-05" db="UniProtKB">
        <authorList>
            <consortium name="Ensembl"/>
        </authorList>
    </citation>
    <scope>IDENTIFICATION</scope>
</reference>
<dbReference type="SMART" id="SM01197">
    <property type="entry name" value="FANCL_C"/>
    <property type="match status" value="1"/>
</dbReference>
<dbReference type="GO" id="GO:0061630">
    <property type="term" value="F:ubiquitin protein ligase activity"/>
    <property type="evidence" value="ECO:0007669"/>
    <property type="project" value="UniProtKB-EC"/>
</dbReference>
<dbReference type="InterPro" id="IPR026850">
    <property type="entry name" value="FANCL_C"/>
</dbReference>
<dbReference type="InParanoid" id="A0A6I8S3W6"/>
<dbReference type="GeneTree" id="ENSGT00390000005537"/>
<feature type="domain" description="RING-type" evidence="19">
    <location>
        <begin position="320"/>
        <end position="376"/>
    </location>
</feature>
<keyword evidence="12" id="KW-0862">Zinc</keyword>
<keyword evidence="6" id="KW-0963">Cytoplasm</keyword>
<evidence type="ECO:0000256" key="4">
    <source>
        <dbReference type="ARBA" id="ARBA00004906"/>
    </source>
</evidence>
<evidence type="ECO:0000256" key="18">
    <source>
        <dbReference type="PROSITE-ProRule" id="PRU00175"/>
    </source>
</evidence>
<dbReference type="Gene3D" id="3.10.110.10">
    <property type="entry name" value="Ubiquitin Conjugating Enzyme"/>
    <property type="match status" value="1"/>
</dbReference>
<keyword evidence="11" id="KW-0833">Ubl conjugation pathway</keyword>
<evidence type="ECO:0000256" key="17">
    <source>
        <dbReference type="ARBA" id="ARBA00080616"/>
    </source>
</evidence>
<dbReference type="Pfam" id="PF18891">
    <property type="entry name" value="FANCL_d3"/>
    <property type="match status" value="1"/>
</dbReference>
<dbReference type="Pfam" id="PF11793">
    <property type="entry name" value="FANCL_C"/>
    <property type="match status" value="1"/>
</dbReference>
<sequence>MGTGYSESGLRRYHCVGGGNAAPVPYSHTSGSAREGVRWIPQCTSNDKDFRLRVILPEDLQLGNAKIECSWKLKKVLQAYDQIVKQRLQHSINLESFMMELKTILEVALKNTNALQTPPAPQYYSCLVKDIESLGWDKLSFVDTELSMIQIKIEDTSGRDHLVTLKLNAKYPFEAPDCCVDFPTPFTISWTPQSSLLNVYKQVSSALESLKGFWDALDEIDQKTWVLEPEKPLRSSTMRRIVIGNNVSITIDLDPKHPTMLPECYFLGAEHVVNPLREKLNSNIHLWDPENSLLQNLKDVLEIEFPSRSSVEKSDFSMDCGICYAYRLDSAIPDQVCDDPRCGQPFHQACLYEWLRGLPSSRQSFNIIYGECPYCNKPITLKMSNKKP</sequence>
<keyword evidence="9" id="KW-0227">DNA damage</keyword>
<dbReference type="CDD" id="cd23831">
    <property type="entry name" value="DRWD-N_FANCL"/>
    <property type="match status" value="1"/>
</dbReference>
<evidence type="ECO:0000256" key="16">
    <source>
        <dbReference type="ARBA" id="ARBA00073910"/>
    </source>
</evidence>
<dbReference type="InterPro" id="IPR016135">
    <property type="entry name" value="UBQ-conjugating_enzyme/RWD"/>
</dbReference>
<dbReference type="FunFam" id="3.10.110.10:FF:000081">
    <property type="entry name" value="E3 ubiquitin-protein ligase FANCL"/>
    <property type="match status" value="1"/>
</dbReference>
<dbReference type="FunFam" id="3.10.110.20:FF:000001">
    <property type="entry name" value="E3 ubiquitin-protein ligase FANCL"/>
    <property type="match status" value="1"/>
</dbReference>
<dbReference type="Pfam" id="PF18890">
    <property type="entry name" value="FANCL_d2"/>
    <property type="match status" value="1"/>
</dbReference>
<dbReference type="Pfam" id="PF09765">
    <property type="entry name" value="FANCL_d1"/>
    <property type="match status" value="1"/>
</dbReference>
<dbReference type="Gene3D" id="3.10.110.20">
    <property type="entry name" value="RWD domain-like"/>
    <property type="match status" value="1"/>
</dbReference>
<dbReference type="Xenbase" id="XB-GENE-978042">
    <property type="gene designation" value="fancl"/>
</dbReference>
<dbReference type="InterPro" id="IPR043003">
    <property type="entry name" value="FANCL_d3_sf"/>
</dbReference>
<dbReference type="InterPro" id="IPR013083">
    <property type="entry name" value="Znf_RING/FYVE/PHD"/>
</dbReference>